<evidence type="ECO:0000313" key="3">
    <source>
        <dbReference type="EMBL" id="RIE06706.1"/>
    </source>
</evidence>
<comment type="caution">
    <text evidence="3">The sequence shown here is derived from an EMBL/GenBank/DDBJ whole genome shotgun (WGS) entry which is preliminary data.</text>
</comment>
<dbReference type="Proteomes" id="UP000266328">
    <property type="component" value="Unassembled WGS sequence"/>
</dbReference>
<dbReference type="InterPro" id="IPR036582">
    <property type="entry name" value="Mao_N_sf"/>
</dbReference>
<evidence type="ECO:0000313" key="4">
    <source>
        <dbReference type="Proteomes" id="UP000266328"/>
    </source>
</evidence>
<reference evidence="3 4" key="1">
    <citation type="submission" date="2018-09" db="EMBL/GenBank/DDBJ databases">
        <title>Discovery and Ecogenomic Context for Candidatus Cryosericales, a Global Caldiserica Order Active in Thawing Permafrost.</title>
        <authorList>
            <person name="Martinez M.A."/>
            <person name="Woodcroft B.J."/>
            <person name="Ignacio Espinoza J.C."/>
            <person name="Zayed A."/>
            <person name="Singleton C.M."/>
            <person name="Boyd J."/>
            <person name="Li Y.-F."/>
            <person name="Purvine S."/>
            <person name="Maughan H."/>
            <person name="Hodgkins S.B."/>
            <person name="Anderson D."/>
            <person name="Sederholm M."/>
            <person name="Temperton B."/>
            <person name="Saleska S.R."/>
            <person name="Tyson G.W."/>
            <person name="Rich V.I."/>
        </authorList>
    </citation>
    <scope>NUCLEOTIDE SEQUENCE [LARGE SCALE GENOMIC DNA]</scope>
    <source>
        <strain evidence="3 4">SMC7</strain>
    </source>
</reference>
<keyword evidence="4" id="KW-1185">Reference proteome</keyword>
<dbReference type="RefSeq" id="WP_119088608.1">
    <property type="nucleotide sequence ID" value="NZ_QXIS01000006.1"/>
</dbReference>
<dbReference type="Pfam" id="PF09136">
    <property type="entry name" value="Glucodextran_B"/>
    <property type="match status" value="2"/>
</dbReference>
<dbReference type="EMBL" id="QXIS01000006">
    <property type="protein sequence ID" value="RIE06706.1"/>
    <property type="molecule type" value="Genomic_DNA"/>
</dbReference>
<protein>
    <submittedName>
        <fullName evidence="3">Copper amine oxidase N-terminal domain-containing protein</fullName>
    </submittedName>
</protein>
<accession>A0A398CTI7</accession>
<name>A0A398CTI7_9BACT</name>
<proteinExistence type="predicted"/>
<feature type="signal peptide" evidence="1">
    <location>
        <begin position="1"/>
        <end position="24"/>
    </location>
</feature>
<evidence type="ECO:0000256" key="1">
    <source>
        <dbReference type="SAM" id="SignalP"/>
    </source>
</evidence>
<dbReference type="SUPFAM" id="SSF55383">
    <property type="entry name" value="Copper amine oxidase, domain N"/>
    <property type="match status" value="1"/>
</dbReference>
<dbReference type="Gene3D" id="3.30.457.10">
    <property type="entry name" value="Copper amine oxidase-like, N-terminal domain"/>
    <property type="match status" value="1"/>
</dbReference>
<gene>
    <name evidence="3" type="ORF">SMC7_01480</name>
</gene>
<dbReference type="Gene3D" id="2.60.40.10">
    <property type="entry name" value="Immunoglobulins"/>
    <property type="match status" value="2"/>
</dbReference>
<sequence length="1307" mass="132557">MTKRILSILIVAALVGGAMFSAPAKTRAGAISATVVASPDTTGATSAVTINLTTLSAATTWEITFPSAFTVPSSIAVGAVMIGITPASASVVGNVVTLTTASVPAGPHSIVFNSSIGIVNPSTASNYTFAISTDGGDYASGFYASIVGGGGSGSLTITPSSTTAGATNVTLQVVFTPTYSVGFISLNLSGYNFYGTPSTSNVYGSGSGLLTSVSGSGSALYLTFGTALTAGYPYTLTITSGCSLMNPTTANTYTITANLTGGGSQTLSGTVTIGGGSGGLTITPSSTTAGATNVTLQVVFTPTYSVGFISLNLSGYNFYGTPSTSNVYGSGSGLLTSVSGSGSALYLTFGTALTAGYPYTLTITSGCSLMNPTTANTYTITANLTGGGSQTLSGTVTIGGGSGGLTITPSSTTAGATNVTLQVSFTPTYSVSTMLLYLSGYTFIGTPSLSNVYISGGSGLLTAVSLSGGNTLSLTFGTPLVAYSSYTLYIYPGSGLMNPTTANTYSITANLFGGGGQTLTGTVTIGGASVTIQSVSVNPLTPSSVAQFAITFYTSSSTAGIKSGDTIRVEFPAGTQFPSGSFCPTCFVINGQTVQVTPTRSNYVVTITVPATIPVATQYVYLTIGTTAGIVNPPTSGSYSLKVSTSIDTTQVTSNQYALVGTSISSLAVTANPTAQGAYPELRFTFTTSSSGGLSQNDYIYIQFPTAMNMPSSVPAASVTVNGVQVSSISLDGSDKLSIYTPISIGNSQQVAVVIAATSGISNPSTVGTTLSFSVSTSQDVGAQTVSYTTTTSQISQAQVTLTTNGLGKASGYTVTFQTGAGGALTAGIGRIYIVFPSGTTVPVSMAAANVRVNGVTASNVFTVTSNRRVEITTPVAVAGSSQITVVIDVAANIVNPSTPATSYTLAAYTSSEQTLVYSAQYSIVNLPTSTAVTNPTAPDGLNGYYRTRPTVSITATSPSGYPVSIYYRINSTTDTLYGGPVQIPDGTVTFTYYGKDSQNNQEQAKQLTFKVDATAPVVTILSPLEGTVTSTGALSITGRTEAGASVTINGTSVAVQANGDFGGSVALSEGANAIQVVATDLAGNVGQIRVNVTLDTKPPVLSITSPTIYSTVMTQQVAVTGKTDPGSIVTVGGSKVNVAADGSFSILYMFPKEGLNVIDITSTDAAGNVAKTGLPVTYVARTLIRLQVGNKTAMINDASKTLQAAPINVKGVVMVPLRFIGEAFGATVEWEPIFKLIRLQLGSTMIYLQIGSNYASVNGKKIVLQGLPTIIKGTTMVPIRFISEAFNAQVTWVAATQGVEITYPKP</sequence>
<feature type="chain" id="PRO_5017460801" evidence="1">
    <location>
        <begin position="25"/>
        <end position="1307"/>
    </location>
</feature>
<feature type="domain" description="Copper amine oxidase-like N-terminal" evidence="2">
    <location>
        <begin position="1212"/>
        <end position="1302"/>
    </location>
</feature>
<dbReference type="OrthoDB" id="9787501at2"/>
<dbReference type="InterPro" id="IPR013783">
    <property type="entry name" value="Ig-like_fold"/>
</dbReference>
<organism evidence="3 4">
    <name type="scientific">Candidatus Cryosericum terrychapinii</name>
    <dbReference type="NCBI Taxonomy" id="2290919"/>
    <lineage>
        <taxon>Bacteria</taxon>
        <taxon>Pseudomonadati</taxon>
        <taxon>Caldisericota/Cryosericota group</taxon>
        <taxon>Candidatus Cryosericota</taxon>
        <taxon>Candidatus Cryosericia</taxon>
        <taxon>Candidatus Cryosericales</taxon>
        <taxon>Candidatus Cryosericaceae</taxon>
        <taxon>Candidatus Cryosericum</taxon>
    </lineage>
</organism>
<dbReference type="Pfam" id="PF07833">
    <property type="entry name" value="Cu_amine_oxidN1"/>
    <property type="match status" value="1"/>
</dbReference>
<evidence type="ECO:0000259" key="2">
    <source>
        <dbReference type="Pfam" id="PF07833"/>
    </source>
</evidence>
<dbReference type="InterPro" id="IPR012854">
    <property type="entry name" value="Cu_amine_oxidase-like_N"/>
</dbReference>
<keyword evidence="1" id="KW-0732">Signal</keyword>